<proteinExistence type="predicted"/>
<dbReference type="AlphaFoldDB" id="A0A7R9AIX7"/>
<dbReference type="Proteomes" id="UP000677054">
    <property type="component" value="Unassembled WGS sequence"/>
</dbReference>
<dbReference type="Gene3D" id="2.60.40.150">
    <property type="entry name" value="C2 domain"/>
    <property type="match status" value="1"/>
</dbReference>
<dbReference type="Pfam" id="PF00168">
    <property type="entry name" value="C2"/>
    <property type="match status" value="1"/>
</dbReference>
<dbReference type="EMBL" id="LR912023">
    <property type="protein sequence ID" value="CAD7254768.1"/>
    <property type="molecule type" value="Genomic_DNA"/>
</dbReference>
<evidence type="ECO:0000313" key="3">
    <source>
        <dbReference type="EMBL" id="CAD7254768.1"/>
    </source>
</evidence>
<reference evidence="3" key="1">
    <citation type="submission" date="2020-11" db="EMBL/GenBank/DDBJ databases">
        <authorList>
            <person name="Tran Van P."/>
        </authorList>
    </citation>
    <scope>NUCLEOTIDE SEQUENCE</scope>
</reference>
<dbReference type="PROSITE" id="PS50004">
    <property type="entry name" value="C2"/>
    <property type="match status" value="1"/>
</dbReference>
<dbReference type="SMART" id="SM00239">
    <property type="entry name" value="C2"/>
    <property type="match status" value="1"/>
</dbReference>
<feature type="compositionally biased region" description="Basic residues" evidence="1">
    <location>
        <begin position="51"/>
        <end position="61"/>
    </location>
</feature>
<dbReference type="OrthoDB" id="10059618at2759"/>
<name>A0A7R9AIX7_9CRUS</name>
<feature type="region of interest" description="Disordered" evidence="1">
    <location>
        <begin position="30"/>
        <end position="66"/>
    </location>
</feature>
<evidence type="ECO:0000256" key="1">
    <source>
        <dbReference type="SAM" id="MobiDB-lite"/>
    </source>
</evidence>
<evidence type="ECO:0000313" key="4">
    <source>
        <dbReference type="Proteomes" id="UP000677054"/>
    </source>
</evidence>
<gene>
    <name evidence="3" type="ORF">DSTB1V02_LOCUS14514</name>
</gene>
<protein>
    <recommendedName>
        <fullName evidence="2">C2 domain-containing protein</fullName>
    </recommendedName>
</protein>
<dbReference type="InterPro" id="IPR035892">
    <property type="entry name" value="C2_domain_sf"/>
</dbReference>
<organism evidence="3">
    <name type="scientific">Darwinula stevensoni</name>
    <dbReference type="NCBI Taxonomy" id="69355"/>
    <lineage>
        <taxon>Eukaryota</taxon>
        <taxon>Metazoa</taxon>
        <taxon>Ecdysozoa</taxon>
        <taxon>Arthropoda</taxon>
        <taxon>Crustacea</taxon>
        <taxon>Oligostraca</taxon>
        <taxon>Ostracoda</taxon>
        <taxon>Podocopa</taxon>
        <taxon>Podocopida</taxon>
        <taxon>Darwinulocopina</taxon>
        <taxon>Darwinuloidea</taxon>
        <taxon>Darwinulidae</taxon>
        <taxon>Darwinula</taxon>
    </lineage>
</organism>
<feature type="domain" description="C2" evidence="2">
    <location>
        <begin position="1"/>
        <end position="103"/>
    </location>
</feature>
<dbReference type="SUPFAM" id="SSF49562">
    <property type="entry name" value="C2 domain (Calcium/lipid-binding domain, CaLB)"/>
    <property type="match status" value="1"/>
</dbReference>
<evidence type="ECO:0000259" key="2">
    <source>
        <dbReference type="PROSITE" id="PS50004"/>
    </source>
</evidence>
<keyword evidence="4" id="KW-1185">Reference proteome</keyword>
<dbReference type="InterPro" id="IPR000008">
    <property type="entry name" value="C2_dom"/>
</dbReference>
<dbReference type="EMBL" id="CAJPEV010012505">
    <property type="protein sequence ID" value="CAG0906507.1"/>
    <property type="molecule type" value="Genomic_DNA"/>
</dbReference>
<sequence>MSLLVKAVKAANLPDIETFGKIDPYVEVDFQGQSGRPPPGRSRKGNSCGNRFRREKKKTTVKKQTCDPEWGEDVEFDLGGKPPPPEACLDVYVKDYEKIGRNR</sequence>
<accession>A0A7R9AIX7</accession>